<dbReference type="InterPro" id="IPR001247">
    <property type="entry name" value="ExoRNase_PH_dom1"/>
</dbReference>
<evidence type="ECO:0000256" key="8">
    <source>
        <dbReference type="ARBA" id="ARBA00023242"/>
    </source>
</evidence>
<dbReference type="InterPro" id="IPR015847">
    <property type="entry name" value="ExoRNase_PH_dom2"/>
</dbReference>
<comment type="similarity">
    <text evidence="3">Belongs to the RNase PH family.</text>
</comment>
<dbReference type="GO" id="GO:0000177">
    <property type="term" value="C:cytoplasmic exosome (RNase complex)"/>
    <property type="evidence" value="ECO:0007669"/>
    <property type="project" value="TreeGrafter"/>
</dbReference>
<dbReference type="GO" id="GO:0000176">
    <property type="term" value="C:nuclear exosome (RNase complex)"/>
    <property type="evidence" value="ECO:0007669"/>
    <property type="project" value="TreeGrafter"/>
</dbReference>
<evidence type="ECO:0000259" key="9">
    <source>
        <dbReference type="Pfam" id="PF01138"/>
    </source>
</evidence>
<name>A0A3M6V3C3_POCDA</name>
<dbReference type="Gene3D" id="3.30.230.70">
    <property type="entry name" value="GHMP Kinase, N-terminal domain"/>
    <property type="match status" value="1"/>
</dbReference>
<protein>
    <submittedName>
        <fullName evidence="12">Uncharacterized protein</fullName>
    </submittedName>
</protein>
<evidence type="ECO:0000256" key="4">
    <source>
        <dbReference type="ARBA" id="ARBA00022490"/>
    </source>
</evidence>
<keyword evidence="4" id="KW-0963">Cytoplasm</keyword>
<dbReference type="Proteomes" id="UP000275408">
    <property type="component" value="Unassembled WGS sequence"/>
</dbReference>
<evidence type="ECO:0000313" key="13">
    <source>
        <dbReference type="Proteomes" id="UP000275408"/>
    </source>
</evidence>
<dbReference type="AlphaFoldDB" id="A0A3M6V3C3"/>
<accession>A0A3M6V3C3</accession>
<dbReference type="InterPro" id="IPR036345">
    <property type="entry name" value="ExoRNase_PH_dom2_sf"/>
</dbReference>
<keyword evidence="7" id="KW-0694">RNA-binding</keyword>
<dbReference type="InterPro" id="IPR020568">
    <property type="entry name" value="Ribosomal_Su5_D2-typ_SF"/>
</dbReference>
<dbReference type="SUPFAM" id="SSF55666">
    <property type="entry name" value="Ribonuclease PH domain 2-like"/>
    <property type="match status" value="1"/>
</dbReference>
<dbReference type="Pfam" id="PF01138">
    <property type="entry name" value="RNase_PH"/>
    <property type="match status" value="1"/>
</dbReference>
<comment type="caution">
    <text evidence="12">The sequence shown here is derived from an EMBL/GenBank/DDBJ whole genome shotgun (WGS) entry which is preliminary data.</text>
</comment>
<feature type="domain" description="DZIP3-like HEPN" evidence="11">
    <location>
        <begin position="43"/>
        <end position="176"/>
    </location>
</feature>
<dbReference type="STRING" id="46731.A0A3M6V3C3"/>
<evidence type="ECO:0000256" key="5">
    <source>
        <dbReference type="ARBA" id="ARBA00022552"/>
    </source>
</evidence>
<evidence type="ECO:0000259" key="11">
    <source>
        <dbReference type="Pfam" id="PF18738"/>
    </source>
</evidence>
<dbReference type="Pfam" id="PF18738">
    <property type="entry name" value="HEPN_DZIP3"/>
    <property type="match status" value="1"/>
</dbReference>
<organism evidence="12 13">
    <name type="scientific">Pocillopora damicornis</name>
    <name type="common">Cauliflower coral</name>
    <name type="synonym">Millepora damicornis</name>
    <dbReference type="NCBI Taxonomy" id="46731"/>
    <lineage>
        <taxon>Eukaryota</taxon>
        <taxon>Metazoa</taxon>
        <taxon>Cnidaria</taxon>
        <taxon>Anthozoa</taxon>
        <taxon>Hexacorallia</taxon>
        <taxon>Scleractinia</taxon>
        <taxon>Astrocoeniina</taxon>
        <taxon>Pocilloporidae</taxon>
        <taxon>Pocillopora</taxon>
    </lineage>
</organism>
<dbReference type="GO" id="GO:0006364">
    <property type="term" value="P:rRNA processing"/>
    <property type="evidence" value="ECO:0007669"/>
    <property type="project" value="UniProtKB-KW"/>
</dbReference>
<dbReference type="GO" id="GO:0071051">
    <property type="term" value="P:poly(A)-dependent snoRNA 3'-end processing"/>
    <property type="evidence" value="ECO:0007669"/>
    <property type="project" value="TreeGrafter"/>
</dbReference>
<evidence type="ECO:0000256" key="2">
    <source>
        <dbReference type="ARBA" id="ARBA00004496"/>
    </source>
</evidence>
<keyword evidence="5" id="KW-0698">rRNA processing</keyword>
<feature type="domain" description="Exoribonuclease phosphorolytic" evidence="9">
    <location>
        <begin position="335"/>
        <end position="462"/>
    </location>
</feature>
<comment type="subcellular location">
    <subcellularLocation>
        <location evidence="2">Cytoplasm</location>
    </subcellularLocation>
    <subcellularLocation>
        <location evidence="1">Nucleus</location>
    </subcellularLocation>
</comment>
<keyword evidence="13" id="KW-1185">Reference proteome</keyword>
<dbReference type="OrthoDB" id="5987069at2759"/>
<keyword evidence="6" id="KW-0271">Exosome</keyword>
<evidence type="ECO:0000313" key="12">
    <source>
        <dbReference type="EMBL" id="RMX60415.1"/>
    </source>
</evidence>
<dbReference type="Pfam" id="PF03725">
    <property type="entry name" value="RNase_PH_C"/>
    <property type="match status" value="1"/>
</dbReference>
<evidence type="ECO:0000256" key="1">
    <source>
        <dbReference type="ARBA" id="ARBA00004123"/>
    </source>
</evidence>
<gene>
    <name evidence="12" type="ORF">pdam_00017124</name>
</gene>
<evidence type="ECO:0000256" key="6">
    <source>
        <dbReference type="ARBA" id="ARBA00022835"/>
    </source>
</evidence>
<keyword evidence="8" id="KW-0539">Nucleus</keyword>
<dbReference type="EMBL" id="RCHS01000151">
    <property type="protein sequence ID" value="RMX60415.1"/>
    <property type="molecule type" value="Genomic_DNA"/>
</dbReference>
<evidence type="ECO:0000259" key="10">
    <source>
        <dbReference type="Pfam" id="PF03725"/>
    </source>
</evidence>
<dbReference type="GO" id="GO:0034475">
    <property type="term" value="P:U4 snRNA 3'-end processing"/>
    <property type="evidence" value="ECO:0007669"/>
    <property type="project" value="TreeGrafter"/>
</dbReference>
<evidence type="ECO:0000256" key="7">
    <source>
        <dbReference type="ARBA" id="ARBA00022884"/>
    </source>
</evidence>
<proteinExistence type="inferred from homology"/>
<evidence type="ECO:0000256" key="3">
    <source>
        <dbReference type="ARBA" id="ARBA00006678"/>
    </source>
</evidence>
<dbReference type="GO" id="GO:0016075">
    <property type="term" value="P:rRNA catabolic process"/>
    <property type="evidence" value="ECO:0007669"/>
    <property type="project" value="TreeGrafter"/>
</dbReference>
<sequence>MAASAPSPLVSSTEKTNGAKLSRLLIDGGTTVLKMVFDRHHSPANLAMDLTANRPKLCNLLKRRVLHKPQWDKLFPPSGSTPDSNNFDITLLFLLLTEICGLSPPPSGWHKKPPLSDTTLEANLARIKFFRNELYGHVSTTGIDSSTFSHLWREISDVLVALGLNKADVDRLKAEYCGEEDYLQMLFEWADSEKDLKSQLKEINQTIDMVHQNQTQDAEMLQQMKSELHGVCHTQTKMQEEVLEVKKSIEDLNQRGQANRTEEILNVLAKSEFEGDIEFHVSRFQEGTRDAMPVDNRRIAGPEVTQPVIFTGRKAVDKPLITGDGLRRDGRKTDELRPMFLRSGVVSQARGSAYIEMQNTKVTCAVLEKEQKKSFLPLDSVLDMGQENHRDSKSLVKGNSLEDSEEKELSSFIVQALQPAVCLEKFPKAQVDIYITVLENDGNALSAGIICASLALGEAGIEMYDLVSSCSLVQKGDTSLVDPTFQETSSSDIDGRVTIAFLPTMNVISGLSQDGELTQDQSNKAIKSGMEGCARIFPVLQESLVNTVKRTVNSNCKS</sequence>
<dbReference type="CDD" id="cd11371">
    <property type="entry name" value="RNase_PH_MTR3"/>
    <property type="match status" value="1"/>
</dbReference>
<dbReference type="PANTHER" id="PTHR11953:SF2">
    <property type="entry name" value="EXOSOME COMPLEX COMPONENT MTR3"/>
    <property type="match status" value="1"/>
</dbReference>
<reference evidence="12 13" key="1">
    <citation type="journal article" date="2018" name="Sci. Rep.">
        <title>Comparative analysis of the Pocillopora damicornis genome highlights role of immune system in coral evolution.</title>
        <authorList>
            <person name="Cunning R."/>
            <person name="Bay R.A."/>
            <person name="Gillette P."/>
            <person name="Baker A.C."/>
            <person name="Traylor-Knowles N."/>
        </authorList>
    </citation>
    <scope>NUCLEOTIDE SEQUENCE [LARGE SCALE GENOMIC DNA]</scope>
    <source>
        <strain evidence="12">RSMAS</strain>
        <tissue evidence="12">Whole animal</tissue>
    </source>
</reference>
<dbReference type="SUPFAM" id="SSF54211">
    <property type="entry name" value="Ribosomal protein S5 domain 2-like"/>
    <property type="match status" value="1"/>
</dbReference>
<dbReference type="GO" id="GO:0003723">
    <property type="term" value="F:RNA binding"/>
    <property type="evidence" value="ECO:0007669"/>
    <property type="project" value="UniProtKB-KW"/>
</dbReference>
<dbReference type="GO" id="GO:0005730">
    <property type="term" value="C:nucleolus"/>
    <property type="evidence" value="ECO:0007669"/>
    <property type="project" value="TreeGrafter"/>
</dbReference>
<dbReference type="PANTHER" id="PTHR11953">
    <property type="entry name" value="EXOSOME COMPLEX COMPONENT"/>
    <property type="match status" value="1"/>
</dbReference>
<dbReference type="InterPro" id="IPR041249">
    <property type="entry name" value="HEPN_DZIP3"/>
</dbReference>
<dbReference type="InterPro" id="IPR027408">
    <property type="entry name" value="PNPase/RNase_PH_dom_sf"/>
</dbReference>
<dbReference type="InterPro" id="IPR050080">
    <property type="entry name" value="RNase_PH"/>
</dbReference>
<feature type="domain" description="Exoribonuclease phosphorolytic" evidence="10">
    <location>
        <begin position="465"/>
        <end position="531"/>
    </location>
</feature>
<dbReference type="GO" id="GO:0071028">
    <property type="term" value="P:nuclear mRNA surveillance"/>
    <property type="evidence" value="ECO:0007669"/>
    <property type="project" value="TreeGrafter"/>
</dbReference>